<keyword evidence="2" id="KW-1185">Reference proteome</keyword>
<gene>
    <name evidence="1" type="ORF">FDENT_9755</name>
</gene>
<name>A0A8H5TN78_9HYPO</name>
<reference evidence="1 2" key="1">
    <citation type="submission" date="2020-05" db="EMBL/GenBank/DDBJ databases">
        <title>Identification and distribution of gene clusters putatively required for synthesis of sphingolipid metabolism inhibitors in phylogenetically diverse species of the filamentous fungus Fusarium.</title>
        <authorList>
            <person name="Kim H.-S."/>
            <person name="Busman M."/>
            <person name="Brown D.W."/>
            <person name="Divon H."/>
            <person name="Uhlig S."/>
            <person name="Proctor R.H."/>
        </authorList>
    </citation>
    <scope>NUCLEOTIDE SEQUENCE [LARGE SCALE GENOMIC DNA]</scope>
    <source>
        <strain evidence="1 2">NRRL 25311</strain>
    </source>
</reference>
<evidence type="ECO:0000313" key="2">
    <source>
        <dbReference type="Proteomes" id="UP000562682"/>
    </source>
</evidence>
<evidence type="ECO:0000313" key="1">
    <source>
        <dbReference type="EMBL" id="KAF5675294.1"/>
    </source>
</evidence>
<accession>A0A8H5TN78</accession>
<proteinExistence type="predicted"/>
<dbReference type="AlphaFoldDB" id="A0A8H5TN78"/>
<organism evidence="1 2">
    <name type="scientific">Fusarium denticulatum</name>
    <dbReference type="NCBI Taxonomy" id="48507"/>
    <lineage>
        <taxon>Eukaryota</taxon>
        <taxon>Fungi</taxon>
        <taxon>Dikarya</taxon>
        <taxon>Ascomycota</taxon>
        <taxon>Pezizomycotina</taxon>
        <taxon>Sordariomycetes</taxon>
        <taxon>Hypocreomycetidae</taxon>
        <taxon>Hypocreales</taxon>
        <taxon>Nectriaceae</taxon>
        <taxon>Fusarium</taxon>
        <taxon>Fusarium fujikuroi species complex</taxon>
    </lineage>
</organism>
<sequence length="425" mass="47474">MVTGSSRDVSTVRSLLLNDPEIIFSGITSTWKLRFNPFHPIAMDDAAITGDSAAAVMQALKDLVSTNSISNSPIYAPISSTGHGSRRDQPLSLIPLYWWLLKEAQADTAALERVSREAVTQKQSCLGGYIMIRPPLLTFGEMKGTTKVHTGWIWEDDVLRKSDEQETGIKAGYTISRMDLARLMFEELIQGNFHSWNGNITGHAYKRPAWENLRPSSDIQQEVVTLPPRSSSGGPHFRDQEFLIPRSLFKAVTIILFEDNFNIRVSNLAKLPLLITLTGEDSGLSQELNFKSISRHVTKFISDTAVQVPLHTAIDFITAQNQREIAVSGPQPDPLKSTLGVRNGLSVHPEDLPLIVSSLGGGDEPIEGPSSTWVDTTIHTGWPRVNAFDDKRVYQWEEKDERWKMLRQVAGVSLSYVRIRRRKSI</sequence>
<dbReference type="Proteomes" id="UP000562682">
    <property type="component" value="Unassembled WGS sequence"/>
</dbReference>
<comment type="caution">
    <text evidence="1">The sequence shown here is derived from an EMBL/GenBank/DDBJ whole genome shotgun (WGS) entry which is preliminary data.</text>
</comment>
<protein>
    <submittedName>
        <fullName evidence="1">Uncharacterized protein</fullName>
    </submittedName>
</protein>
<dbReference type="EMBL" id="JAAOAK010000305">
    <property type="protein sequence ID" value="KAF5675294.1"/>
    <property type="molecule type" value="Genomic_DNA"/>
</dbReference>